<accession>A0A7S2IW99</accession>
<evidence type="ECO:0000313" key="1">
    <source>
        <dbReference type="EMBL" id="CAD9529505.1"/>
    </source>
</evidence>
<dbReference type="AlphaFoldDB" id="A0A7S2IW99"/>
<reference evidence="1" key="1">
    <citation type="submission" date="2021-01" db="EMBL/GenBank/DDBJ databases">
        <authorList>
            <person name="Corre E."/>
            <person name="Pelletier E."/>
            <person name="Niang G."/>
            <person name="Scheremetjew M."/>
            <person name="Finn R."/>
            <person name="Kale V."/>
            <person name="Holt S."/>
            <person name="Cochrane G."/>
            <person name="Meng A."/>
            <person name="Brown T."/>
            <person name="Cohen L."/>
        </authorList>
    </citation>
    <scope>NUCLEOTIDE SEQUENCE</scope>
    <source>
        <strain evidence="1">UTEX LB 985</strain>
    </source>
</reference>
<protein>
    <recommendedName>
        <fullName evidence="2">EF-hand domain-containing protein</fullName>
    </recommendedName>
</protein>
<evidence type="ECO:0008006" key="2">
    <source>
        <dbReference type="Google" id="ProtNLM"/>
    </source>
</evidence>
<sequence length="118" mass="13384">MFSFSILAIHGAVALIQLNSPRLQHTVISQQHGRVAHLIMQDEEQPQRPRTSVYQTLTEQQIQNIHESADTLFMVLDRNGDDSVSRAEASALCARVLRPRLAEQTCWCLLTVRARVYS</sequence>
<gene>
    <name evidence="1" type="ORF">CBRE1094_LOCUS37499</name>
</gene>
<organism evidence="1">
    <name type="scientific">Haptolina brevifila</name>
    <dbReference type="NCBI Taxonomy" id="156173"/>
    <lineage>
        <taxon>Eukaryota</taxon>
        <taxon>Haptista</taxon>
        <taxon>Haptophyta</taxon>
        <taxon>Prymnesiophyceae</taxon>
        <taxon>Prymnesiales</taxon>
        <taxon>Prymnesiaceae</taxon>
        <taxon>Haptolina</taxon>
    </lineage>
</organism>
<proteinExistence type="predicted"/>
<name>A0A7S2IW99_9EUKA</name>
<dbReference type="EMBL" id="HBGU01068775">
    <property type="protein sequence ID" value="CAD9529505.1"/>
    <property type="molecule type" value="Transcribed_RNA"/>
</dbReference>